<evidence type="ECO:0000256" key="4">
    <source>
        <dbReference type="ARBA" id="ARBA00038443"/>
    </source>
</evidence>
<keyword evidence="8" id="KW-1185">Reference proteome</keyword>
<dbReference type="GO" id="GO:0006406">
    <property type="term" value="P:mRNA export from nucleus"/>
    <property type="evidence" value="ECO:0007669"/>
    <property type="project" value="TreeGrafter"/>
</dbReference>
<evidence type="ECO:0000313" key="8">
    <source>
        <dbReference type="Proteomes" id="UP000765509"/>
    </source>
</evidence>
<feature type="region of interest" description="Disordered" evidence="5">
    <location>
        <begin position="509"/>
        <end position="564"/>
    </location>
</feature>
<dbReference type="GO" id="GO:0005635">
    <property type="term" value="C:nuclear envelope"/>
    <property type="evidence" value="ECO:0007669"/>
    <property type="project" value="UniProtKB-SubCell"/>
</dbReference>
<organism evidence="7 8">
    <name type="scientific">Austropuccinia psidii MF-1</name>
    <dbReference type="NCBI Taxonomy" id="1389203"/>
    <lineage>
        <taxon>Eukaryota</taxon>
        <taxon>Fungi</taxon>
        <taxon>Dikarya</taxon>
        <taxon>Basidiomycota</taxon>
        <taxon>Pucciniomycotina</taxon>
        <taxon>Pucciniomycetes</taxon>
        <taxon>Pucciniales</taxon>
        <taxon>Sphaerophragmiaceae</taxon>
        <taxon>Austropuccinia</taxon>
    </lineage>
</organism>
<evidence type="ECO:0000256" key="3">
    <source>
        <dbReference type="ARBA" id="ARBA00023242"/>
    </source>
</evidence>
<dbReference type="Gene3D" id="1.25.40.990">
    <property type="match status" value="1"/>
</dbReference>
<gene>
    <name evidence="7" type="ORF">O181_030281</name>
</gene>
<dbReference type="EMBL" id="AVOT02010647">
    <property type="protein sequence ID" value="MBW0490566.1"/>
    <property type="molecule type" value="Genomic_DNA"/>
</dbReference>
<comment type="subcellular location">
    <subcellularLocation>
        <location evidence="1">Nucleus envelope</location>
    </subcellularLocation>
</comment>
<keyword evidence="2" id="KW-0597">Phosphoprotein</keyword>
<protein>
    <recommendedName>
        <fullName evidence="6">SAC3/GANP/THP3 conserved domain-containing protein</fullName>
    </recommendedName>
</protein>
<dbReference type="OrthoDB" id="264795at2759"/>
<evidence type="ECO:0000256" key="1">
    <source>
        <dbReference type="ARBA" id="ARBA00004259"/>
    </source>
</evidence>
<comment type="similarity">
    <text evidence="4">Belongs to the SAC3 family.</text>
</comment>
<dbReference type="Proteomes" id="UP000765509">
    <property type="component" value="Unassembled WGS sequence"/>
</dbReference>
<evidence type="ECO:0000256" key="2">
    <source>
        <dbReference type="ARBA" id="ARBA00022553"/>
    </source>
</evidence>
<keyword evidence="3" id="KW-0539">Nucleus</keyword>
<dbReference type="GO" id="GO:0005737">
    <property type="term" value="C:cytoplasm"/>
    <property type="evidence" value="ECO:0007669"/>
    <property type="project" value="TreeGrafter"/>
</dbReference>
<feature type="compositionally biased region" description="Polar residues" evidence="5">
    <location>
        <begin position="547"/>
        <end position="564"/>
    </location>
</feature>
<evidence type="ECO:0000259" key="6">
    <source>
        <dbReference type="Pfam" id="PF03399"/>
    </source>
</evidence>
<dbReference type="InterPro" id="IPR005062">
    <property type="entry name" value="SAC3/GANP/THP3_conserved"/>
</dbReference>
<dbReference type="FunFam" id="1.25.40.990:FF:000008">
    <property type="entry name" value="Nuclear mRNA export protein SAC3"/>
    <property type="match status" value="1"/>
</dbReference>
<accession>A0A9Q3CY65</accession>
<dbReference type="GO" id="GO:0070390">
    <property type="term" value="C:transcription export complex 2"/>
    <property type="evidence" value="ECO:0007669"/>
    <property type="project" value="TreeGrafter"/>
</dbReference>
<sequence length="1170" mass="131681">MLSSSSKVLFGQDFTHSANLLCEDGPSRPGSALGDNRFLELKPQREAERVRAVRQGLIPDPLKPRRLDEALPFLGTCLDMCPEFERHEREYQNNSDKWERFPGTMRIDPVKAVKAFHRPAAGNEQPLPSDVRPPHVLKTTLDYLFKTLLARESLFDTHGFIRDRTRAIRQDFTLQNERGPIAIECHERIARYHILCLHFLRDKEGIGSYQEQQELEQLRKVLQSLNEFYDDYRGSKSLRPNEAEFRAYYLLTHLRDSDAARATERLPDQIFNDQRLQCAIHLHIMAQCGNMSRAPGRRPANSPATLNAFTRLFKKISSSQTTFLSACLLETHFRDIRISALTALRAAQSRKYGDHVLLLEIAGLCAMSLQECYEFCLACGLKMTTDNLEECTVQLHKHADFDDQLLTFRTHKSSLVTAKGASLSIIELIDGLPVISPPKPTSAISFSPKSHPPLIPLVSSNVQLSHSTTPSAFSTGGSELYSSQKLLGLERSIFSPFKSNEPSAVSFISHSTSLRSHQPSPCSHIKPSTTSSASRERKKRSASIKAPSQSPLNPTFNTLISPPTHPTTALNISPALQSIRQQQINYHTVIAAMSAELFSSIEESLIAQFAQQALMDRLNKLHTEKKIQNAHIVSHFSRSLEIAILAETAHKTAFSLASEVILRKHYLKSQHQLLKNSFRKWLHISRSRRSRNFQAHSTGMHAAASIWSPGTLKDVVAQYLKQKLIPSPSLSHLERNLQVIIGVPVEASLVRAWLRCKFGIPALQNHVYVALNEMSILIKLFDNPTQLLSEDLSHVVLIILWREPSPIADPFLTQLSQDLHARSYQNRHPLITISWPAQGSHSLEVENHYAPFEHVYLSINAPEVELQSALCCGLPFSAPTTTISMDDAAFASSIASLWKKYQRKATALINSYIPKNGSSLESIIEATVITLLLRFVADMMLVIIHKTGEMLDSNENQAMTFLKSLLRLDVLSNVKPESLDNQLIEYQSSLSLSSFSLNLSNLLDMRAQLPPVEFFQLFGQHVSTVLLDFLLNCLQTFQHNLYDTCKALSKPSPRLLLSAEKYDSMLMNNMNEIESVLQSCFLKFQREVADLLPNSLRITALHRLETPIELSENEMQPTALNHMYGAKEKKLTKSDKVARLRQLISATRTTTSNSSGPETIVEKFVMMKNT</sequence>
<dbReference type="PANTHER" id="PTHR12436:SF3">
    <property type="entry name" value="GERMINAL-CENTER ASSOCIATED NUCLEAR PROTEIN"/>
    <property type="match status" value="1"/>
</dbReference>
<dbReference type="Pfam" id="PF03399">
    <property type="entry name" value="SAC3_GANP"/>
    <property type="match status" value="1"/>
</dbReference>
<proteinExistence type="inferred from homology"/>
<reference evidence="7" key="1">
    <citation type="submission" date="2021-03" db="EMBL/GenBank/DDBJ databases">
        <title>Draft genome sequence of rust myrtle Austropuccinia psidii MF-1, a brazilian biotype.</title>
        <authorList>
            <person name="Quecine M.C."/>
            <person name="Pachon D.M.R."/>
            <person name="Bonatelli M.L."/>
            <person name="Correr F.H."/>
            <person name="Franceschini L.M."/>
            <person name="Leite T.F."/>
            <person name="Margarido G.R.A."/>
            <person name="Almeida C.A."/>
            <person name="Ferrarezi J.A."/>
            <person name="Labate C.A."/>
        </authorList>
    </citation>
    <scope>NUCLEOTIDE SEQUENCE</scope>
    <source>
        <strain evidence="7">MF-1</strain>
    </source>
</reference>
<name>A0A9Q3CY65_9BASI</name>
<dbReference type="PANTHER" id="PTHR12436">
    <property type="entry name" value="80 KDA MCM3-ASSOCIATED PROTEIN"/>
    <property type="match status" value="1"/>
</dbReference>
<evidence type="ECO:0000256" key="5">
    <source>
        <dbReference type="SAM" id="MobiDB-lite"/>
    </source>
</evidence>
<evidence type="ECO:0000313" key="7">
    <source>
        <dbReference type="EMBL" id="MBW0490566.1"/>
    </source>
</evidence>
<feature type="compositionally biased region" description="Polar residues" evidence="5">
    <location>
        <begin position="509"/>
        <end position="521"/>
    </location>
</feature>
<dbReference type="InterPro" id="IPR045107">
    <property type="entry name" value="SAC3/GANP/THP3"/>
</dbReference>
<feature type="domain" description="SAC3/GANP/THP3 conserved" evidence="6">
    <location>
        <begin position="80"/>
        <end position="384"/>
    </location>
</feature>
<dbReference type="AlphaFoldDB" id="A0A9Q3CY65"/>
<comment type="caution">
    <text evidence="7">The sequence shown here is derived from an EMBL/GenBank/DDBJ whole genome shotgun (WGS) entry which is preliminary data.</text>
</comment>